<feature type="compositionally biased region" description="Basic and acidic residues" evidence="1">
    <location>
        <begin position="137"/>
        <end position="175"/>
    </location>
</feature>
<feature type="compositionally biased region" description="Basic and acidic residues" evidence="1">
    <location>
        <begin position="86"/>
        <end position="106"/>
    </location>
</feature>
<dbReference type="Proteomes" id="UP001201980">
    <property type="component" value="Unassembled WGS sequence"/>
</dbReference>
<reference evidence="2" key="1">
    <citation type="submission" date="2022-07" db="EMBL/GenBank/DDBJ databases">
        <title>Draft genome sequence of Zalerion maritima ATCC 34329, a (micro)plastics degrading marine fungus.</title>
        <authorList>
            <person name="Paco A."/>
            <person name="Goncalves M.F.M."/>
            <person name="Rocha-Santos T.A.P."/>
            <person name="Alves A."/>
        </authorList>
    </citation>
    <scope>NUCLEOTIDE SEQUENCE</scope>
    <source>
        <strain evidence="2">ATCC 34329</strain>
    </source>
</reference>
<dbReference type="AlphaFoldDB" id="A0AAD5WPL1"/>
<feature type="compositionally biased region" description="Basic residues" evidence="1">
    <location>
        <begin position="192"/>
        <end position="214"/>
    </location>
</feature>
<dbReference type="PANTHER" id="PTHR40132">
    <property type="entry name" value="PRE-MRNA-SPLICING FACTOR 38B"/>
    <property type="match status" value="1"/>
</dbReference>
<evidence type="ECO:0008006" key="4">
    <source>
        <dbReference type="Google" id="ProtNLM"/>
    </source>
</evidence>
<gene>
    <name evidence="2" type="ORF">MKZ38_006597</name>
</gene>
<keyword evidence="3" id="KW-1185">Reference proteome</keyword>
<accession>A0AAD5WPL1</accession>
<dbReference type="PANTHER" id="PTHR40132:SF1">
    <property type="entry name" value="PRE-MRNA-SPLICING FACTOR 38B"/>
    <property type="match status" value="1"/>
</dbReference>
<protein>
    <recommendedName>
        <fullName evidence="4">Pre-mRNA-splicing factor 38B</fullName>
    </recommendedName>
</protein>
<dbReference type="EMBL" id="JAKWBI020000404">
    <property type="protein sequence ID" value="KAJ2895411.1"/>
    <property type="molecule type" value="Genomic_DNA"/>
</dbReference>
<name>A0AAD5WPL1_9PEZI</name>
<evidence type="ECO:0000256" key="1">
    <source>
        <dbReference type="SAM" id="MobiDB-lite"/>
    </source>
</evidence>
<proteinExistence type="predicted"/>
<sequence>MPPNDEYLTDDYVAGLIANDAKDASLKYSAVGVDAFKTNKRPTAKMKPNTKFLQNLLKGTESHNTALLAKEAAESQARLQELSDAEDIRRRKYKPEPTDIRRRQLGDIKSFLGGKSSKQTEASPSPAKAWSTETNGEDDRLRSHRDDRSRNDERRYKRRRDSDNNEVNRDKETSPRHRHRNHHSDSEENHYRFKRRKSRSRSRSPRYHERRHRDRSPLDRDSRSGNACDSGSKRNLGRGKSSGKEKVEGTGQQSRRYPKQDSSRKAVELFPKAGESSADSDSDMIGPAPPSKSPVGRRGRGAIASTSGIDRRFSASYDPRTDVDVRSDHENWDDAVEAYRDQMKWKEKGASRLREAGLSEPDIKKWEKGGDKRLEDVRWTKKGEKREWDRGKVVGPDGSVLLTAEWERPGSISD</sequence>
<organism evidence="2 3">
    <name type="scientific">Zalerion maritima</name>
    <dbReference type="NCBI Taxonomy" id="339359"/>
    <lineage>
        <taxon>Eukaryota</taxon>
        <taxon>Fungi</taxon>
        <taxon>Dikarya</taxon>
        <taxon>Ascomycota</taxon>
        <taxon>Pezizomycotina</taxon>
        <taxon>Sordariomycetes</taxon>
        <taxon>Lulworthiomycetidae</taxon>
        <taxon>Lulworthiales</taxon>
        <taxon>Lulworthiaceae</taxon>
        <taxon>Zalerion</taxon>
    </lineage>
</organism>
<evidence type="ECO:0000313" key="3">
    <source>
        <dbReference type="Proteomes" id="UP001201980"/>
    </source>
</evidence>
<evidence type="ECO:0000313" key="2">
    <source>
        <dbReference type="EMBL" id="KAJ2895411.1"/>
    </source>
</evidence>
<comment type="caution">
    <text evidence="2">The sequence shown here is derived from an EMBL/GenBank/DDBJ whole genome shotgun (WGS) entry which is preliminary data.</text>
</comment>
<feature type="region of interest" description="Disordered" evidence="1">
    <location>
        <begin position="76"/>
        <end position="315"/>
    </location>
</feature>
<feature type="compositionally biased region" description="Basic and acidic residues" evidence="1">
    <location>
        <begin position="258"/>
        <end position="267"/>
    </location>
</feature>